<dbReference type="Gene3D" id="1.20.1440.120">
    <property type="entry name" value="Recombination protein O, C-terminal domain"/>
    <property type="match status" value="1"/>
</dbReference>
<protein>
    <recommendedName>
        <fullName evidence="2 7">DNA repair protein RecO</fullName>
    </recommendedName>
    <alternativeName>
        <fullName evidence="6 7">Recombination protein O</fullName>
    </alternativeName>
</protein>
<comment type="function">
    <text evidence="7">Involved in DNA repair and RecF pathway recombination.</text>
</comment>
<evidence type="ECO:0000256" key="7">
    <source>
        <dbReference type="HAMAP-Rule" id="MF_00201"/>
    </source>
</evidence>
<evidence type="ECO:0000259" key="8">
    <source>
        <dbReference type="Pfam" id="PF11967"/>
    </source>
</evidence>
<dbReference type="AlphaFoldDB" id="A0A2A6RPL2"/>
<organism evidence="9 10">
    <name type="scientific">Candidatus Viridilinea mediisalina</name>
    <dbReference type="NCBI Taxonomy" id="2024553"/>
    <lineage>
        <taxon>Bacteria</taxon>
        <taxon>Bacillati</taxon>
        <taxon>Chloroflexota</taxon>
        <taxon>Chloroflexia</taxon>
        <taxon>Chloroflexales</taxon>
        <taxon>Chloroflexineae</taxon>
        <taxon>Oscillochloridaceae</taxon>
        <taxon>Candidatus Viridilinea</taxon>
    </lineage>
</organism>
<dbReference type="SUPFAM" id="SSF50249">
    <property type="entry name" value="Nucleic acid-binding proteins"/>
    <property type="match status" value="1"/>
</dbReference>
<dbReference type="OrthoDB" id="9797083at2"/>
<evidence type="ECO:0000256" key="3">
    <source>
        <dbReference type="ARBA" id="ARBA00022763"/>
    </source>
</evidence>
<proteinExistence type="inferred from homology"/>
<dbReference type="InterPro" id="IPR012340">
    <property type="entry name" value="NA-bd_OB-fold"/>
</dbReference>
<evidence type="ECO:0000256" key="1">
    <source>
        <dbReference type="ARBA" id="ARBA00007452"/>
    </source>
</evidence>
<dbReference type="GO" id="GO:0006310">
    <property type="term" value="P:DNA recombination"/>
    <property type="evidence" value="ECO:0007669"/>
    <property type="project" value="UniProtKB-UniRule"/>
</dbReference>
<evidence type="ECO:0000256" key="6">
    <source>
        <dbReference type="ARBA" id="ARBA00033409"/>
    </source>
</evidence>
<evidence type="ECO:0000313" key="9">
    <source>
        <dbReference type="EMBL" id="PDW04808.1"/>
    </source>
</evidence>
<reference evidence="10" key="1">
    <citation type="submission" date="2017-08" db="EMBL/GenBank/DDBJ databases">
        <authorList>
            <person name="Grouzdev D.S."/>
            <person name="Gaisin V.A."/>
            <person name="Rysina M.S."/>
            <person name="Gorlenko V.M."/>
        </authorList>
    </citation>
    <scope>NUCLEOTIDE SEQUENCE [LARGE SCALE GENOMIC DNA]</scope>
    <source>
        <strain evidence="10">Kir15-3F</strain>
    </source>
</reference>
<evidence type="ECO:0000256" key="2">
    <source>
        <dbReference type="ARBA" id="ARBA00021310"/>
    </source>
</evidence>
<dbReference type="EMBL" id="NQWI01000004">
    <property type="protein sequence ID" value="PDW04808.1"/>
    <property type="molecule type" value="Genomic_DNA"/>
</dbReference>
<keyword evidence="4 7" id="KW-0233">DNA recombination</keyword>
<dbReference type="Pfam" id="PF02565">
    <property type="entry name" value="RecO_C"/>
    <property type="match status" value="1"/>
</dbReference>
<dbReference type="InterPro" id="IPR037278">
    <property type="entry name" value="ARFGAP/RecO"/>
</dbReference>
<dbReference type="RefSeq" id="WP_097642390.1">
    <property type="nucleotide sequence ID" value="NZ_NQWI01000004.1"/>
</dbReference>
<keyword evidence="3 7" id="KW-0227">DNA damage</keyword>
<dbReference type="InterPro" id="IPR022572">
    <property type="entry name" value="DNA_rep/recomb_RecO_N"/>
</dbReference>
<dbReference type="InterPro" id="IPR042242">
    <property type="entry name" value="RecO_C"/>
</dbReference>
<name>A0A2A6RPL2_9CHLR</name>
<dbReference type="NCBIfam" id="TIGR00613">
    <property type="entry name" value="reco"/>
    <property type="match status" value="1"/>
</dbReference>
<dbReference type="GO" id="GO:0043590">
    <property type="term" value="C:bacterial nucleoid"/>
    <property type="evidence" value="ECO:0007669"/>
    <property type="project" value="TreeGrafter"/>
</dbReference>
<gene>
    <name evidence="7" type="primary">recO</name>
    <name evidence="9" type="ORF">CJ255_01835</name>
</gene>
<dbReference type="PANTHER" id="PTHR33991">
    <property type="entry name" value="DNA REPAIR PROTEIN RECO"/>
    <property type="match status" value="1"/>
</dbReference>
<keyword evidence="10" id="KW-1185">Reference proteome</keyword>
<sequence>MRERVYRTEALILRRSDFGEADRLLLLATPGGKRRVVAKGARKTTSKLAGYLELFTHANLLLAVGRNLDLVTQSQTLHAHASLRESLPRLSCAYYAAELYDRFTEEEDESQQLFELLVAILGALDQSAYPDLVLRAYELRLLHLAGYRPHLHYCAVCGARLSEAAEHFSPSLGGMLCPHDCNADRAALPLSGAAFRLLRYLQTQPLNVVERLHLSAHVRDEAAQVLRAYLRQLLERELKSVAFLDEILRVE</sequence>
<dbReference type="InterPro" id="IPR003717">
    <property type="entry name" value="RecO"/>
</dbReference>
<dbReference type="HAMAP" id="MF_00201">
    <property type="entry name" value="RecO"/>
    <property type="match status" value="1"/>
</dbReference>
<evidence type="ECO:0000313" key="10">
    <source>
        <dbReference type="Proteomes" id="UP000220527"/>
    </source>
</evidence>
<evidence type="ECO:0000256" key="5">
    <source>
        <dbReference type="ARBA" id="ARBA00023204"/>
    </source>
</evidence>
<evidence type="ECO:0000256" key="4">
    <source>
        <dbReference type="ARBA" id="ARBA00023172"/>
    </source>
</evidence>
<dbReference type="Gene3D" id="2.40.50.140">
    <property type="entry name" value="Nucleic acid-binding proteins"/>
    <property type="match status" value="1"/>
</dbReference>
<comment type="similarity">
    <text evidence="1 7">Belongs to the RecO family.</text>
</comment>
<feature type="domain" description="DNA replication/recombination mediator RecO N-terminal" evidence="8">
    <location>
        <begin position="5"/>
        <end position="78"/>
    </location>
</feature>
<dbReference type="Pfam" id="PF11967">
    <property type="entry name" value="RecO_N"/>
    <property type="match status" value="1"/>
</dbReference>
<dbReference type="GO" id="GO:0006302">
    <property type="term" value="P:double-strand break repair"/>
    <property type="evidence" value="ECO:0007669"/>
    <property type="project" value="TreeGrafter"/>
</dbReference>
<accession>A0A2A6RPL2</accession>
<keyword evidence="5 7" id="KW-0234">DNA repair</keyword>
<dbReference type="SUPFAM" id="SSF57863">
    <property type="entry name" value="ArfGap/RecO-like zinc finger"/>
    <property type="match status" value="1"/>
</dbReference>
<comment type="caution">
    <text evidence="9">The sequence shown here is derived from an EMBL/GenBank/DDBJ whole genome shotgun (WGS) entry which is preliminary data.</text>
</comment>
<dbReference type="PANTHER" id="PTHR33991:SF1">
    <property type="entry name" value="DNA REPAIR PROTEIN RECO"/>
    <property type="match status" value="1"/>
</dbReference>
<dbReference type="Proteomes" id="UP000220527">
    <property type="component" value="Unassembled WGS sequence"/>
</dbReference>